<sequence length="130" mass="14711">NHISRAPKQSITHSHTASTMHNTQGSVPGDAGDTHLQIRDYQVEMVNRSLEGNLIVVHVRTITAHVPPMWCRSFTSNDNVDHWGTVEMWNIALANVKVAISTYQVLYDALVHRFVTMDRLSLIIFDEGKF</sequence>
<organism evidence="2 3">
    <name type="scientific">Aspergillus arachidicola</name>
    <dbReference type="NCBI Taxonomy" id="656916"/>
    <lineage>
        <taxon>Eukaryota</taxon>
        <taxon>Fungi</taxon>
        <taxon>Dikarya</taxon>
        <taxon>Ascomycota</taxon>
        <taxon>Pezizomycotina</taxon>
        <taxon>Eurotiomycetes</taxon>
        <taxon>Eurotiomycetidae</taxon>
        <taxon>Eurotiales</taxon>
        <taxon>Aspergillaceae</taxon>
        <taxon>Aspergillus</taxon>
        <taxon>Aspergillus subgen. Circumdati</taxon>
    </lineage>
</organism>
<dbReference type="Gene3D" id="3.40.50.300">
    <property type="entry name" value="P-loop containing nucleotide triphosphate hydrolases"/>
    <property type="match status" value="1"/>
</dbReference>
<dbReference type="Proteomes" id="UP000231358">
    <property type="component" value="Unassembled WGS sequence"/>
</dbReference>
<gene>
    <name evidence="2" type="ORF">AARAC_007335</name>
</gene>
<dbReference type="InterPro" id="IPR027417">
    <property type="entry name" value="P-loop_NTPase"/>
</dbReference>
<evidence type="ECO:0000313" key="2">
    <source>
        <dbReference type="EMBL" id="PIG85584.1"/>
    </source>
</evidence>
<comment type="caution">
    <text evidence="2">The sequence shown here is derived from an EMBL/GenBank/DDBJ whole genome shotgun (WGS) entry which is preliminary data.</text>
</comment>
<accession>A0A2G7FYC6</accession>
<feature type="region of interest" description="Disordered" evidence="1">
    <location>
        <begin position="1"/>
        <end position="31"/>
    </location>
</feature>
<name>A0A2G7FYC6_9EURO</name>
<keyword evidence="2" id="KW-0067">ATP-binding</keyword>
<dbReference type="STRING" id="656916.A0A2G7FYC6"/>
<feature type="compositionally biased region" description="Polar residues" evidence="1">
    <location>
        <begin position="1"/>
        <end position="26"/>
    </location>
</feature>
<dbReference type="EMBL" id="NEXV01000314">
    <property type="protein sequence ID" value="PIG85584.1"/>
    <property type="molecule type" value="Genomic_DNA"/>
</dbReference>
<keyword evidence="2" id="KW-0378">Hydrolase</keyword>
<keyword evidence="3" id="KW-1185">Reference proteome</keyword>
<evidence type="ECO:0000313" key="3">
    <source>
        <dbReference type="Proteomes" id="UP000231358"/>
    </source>
</evidence>
<protein>
    <submittedName>
        <fullName evidence="2">ATP-dependent helicase</fullName>
    </submittedName>
</protein>
<keyword evidence="2" id="KW-0347">Helicase</keyword>
<keyword evidence="2" id="KW-0547">Nucleotide-binding</keyword>
<dbReference type="AlphaFoldDB" id="A0A2G7FYC6"/>
<evidence type="ECO:0000256" key="1">
    <source>
        <dbReference type="SAM" id="MobiDB-lite"/>
    </source>
</evidence>
<reference evidence="2 3" key="1">
    <citation type="submission" date="2017-05" db="EMBL/GenBank/DDBJ databases">
        <title>Genome sequence for an aflatoxigenic pathogen of Argentinian peanut, Aspergillus arachidicola.</title>
        <authorList>
            <person name="Moore G."/>
            <person name="Beltz S.B."/>
            <person name="Mack B.M."/>
        </authorList>
    </citation>
    <scope>NUCLEOTIDE SEQUENCE [LARGE SCALE GENOMIC DNA]</scope>
    <source>
        <strain evidence="2 3">CBS 117610</strain>
    </source>
</reference>
<feature type="non-terminal residue" evidence="2">
    <location>
        <position position="1"/>
    </location>
</feature>
<dbReference type="GO" id="GO:0004386">
    <property type="term" value="F:helicase activity"/>
    <property type="evidence" value="ECO:0007669"/>
    <property type="project" value="UniProtKB-KW"/>
</dbReference>
<proteinExistence type="predicted"/>